<dbReference type="GO" id="GO:0051536">
    <property type="term" value="F:iron-sulfur cluster binding"/>
    <property type="evidence" value="ECO:0007669"/>
    <property type="project" value="UniProtKB-KW"/>
</dbReference>
<dbReference type="GO" id="GO:0046872">
    <property type="term" value="F:metal ion binding"/>
    <property type="evidence" value="ECO:0007669"/>
    <property type="project" value="UniProtKB-KW"/>
</dbReference>
<evidence type="ECO:0000256" key="3">
    <source>
        <dbReference type="ARBA" id="ARBA00023014"/>
    </source>
</evidence>
<dbReference type="PANTHER" id="PTHR43105:SF10">
    <property type="entry name" value="NADH-QUINONE OXIDOREDUCTASE SUBUNIT G"/>
    <property type="match status" value="1"/>
</dbReference>
<proteinExistence type="predicted"/>
<evidence type="ECO:0000259" key="4">
    <source>
        <dbReference type="Pfam" id="PF00384"/>
    </source>
</evidence>
<gene>
    <name evidence="5" type="ORF">UFOPK4345_01175</name>
</gene>
<evidence type="ECO:0000313" key="5">
    <source>
        <dbReference type="EMBL" id="CAB5067262.1"/>
    </source>
</evidence>
<sequence>MAQKMTKQKFEPYSRITEPMVRENGKLRVATWQEALTKAANGLASARDAFSPSAVGFFSCSKSTNEMNFIAQKFARAVIGTNNIDSCNRT</sequence>
<dbReference type="Gene3D" id="3.40.50.740">
    <property type="match status" value="1"/>
</dbReference>
<name>A0A6J7UPU1_9ZZZZ</name>
<dbReference type="InterPro" id="IPR050123">
    <property type="entry name" value="Prok_molybdopt-oxidoreductase"/>
</dbReference>
<reference evidence="5" key="1">
    <citation type="submission" date="2020-05" db="EMBL/GenBank/DDBJ databases">
        <authorList>
            <person name="Chiriac C."/>
            <person name="Salcher M."/>
            <person name="Ghai R."/>
            <person name="Kavagutti S V."/>
        </authorList>
    </citation>
    <scope>NUCLEOTIDE SEQUENCE</scope>
</reference>
<dbReference type="GO" id="GO:0022904">
    <property type="term" value="P:respiratory electron transport chain"/>
    <property type="evidence" value="ECO:0007669"/>
    <property type="project" value="TreeGrafter"/>
</dbReference>
<keyword evidence="2" id="KW-0408">Iron</keyword>
<dbReference type="PANTHER" id="PTHR43105">
    <property type="entry name" value="RESPIRATORY NITRATE REDUCTASE"/>
    <property type="match status" value="1"/>
</dbReference>
<dbReference type="GO" id="GO:0016020">
    <property type="term" value="C:membrane"/>
    <property type="evidence" value="ECO:0007669"/>
    <property type="project" value="TreeGrafter"/>
</dbReference>
<dbReference type="SUPFAM" id="SSF53706">
    <property type="entry name" value="Formate dehydrogenase/DMSO reductase, domains 1-3"/>
    <property type="match status" value="1"/>
</dbReference>
<keyword evidence="3" id="KW-0411">Iron-sulfur</keyword>
<protein>
    <submittedName>
        <fullName evidence="5">Unannotated protein</fullName>
    </submittedName>
</protein>
<evidence type="ECO:0000256" key="2">
    <source>
        <dbReference type="ARBA" id="ARBA00023004"/>
    </source>
</evidence>
<keyword evidence="1" id="KW-0479">Metal-binding</keyword>
<dbReference type="EMBL" id="CAFBQV010000214">
    <property type="protein sequence ID" value="CAB5067262.1"/>
    <property type="molecule type" value="Genomic_DNA"/>
</dbReference>
<dbReference type="InterPro" id="IPR006656">
    <property type="entry name" value="Mopterin_OxRdtase"/>
</dbReference>
<dbReference type="GO" id="GO:0003954">
    <property type="term" value="F:NADH dehydrogenase activity"/>
    <property type="evidence" value="ECO:0007669"/>
    <property type="project" value="TreeGrafter"/>
</dbReference>
<dbReference type="AlphaFoldDB" id="A0A6J7UPU1"/>
<accession>A0A6J7UPU1</accession>
<evidence type="ECO:0000256" key="1">
    <source>
        <dbReference type="ARBA" id="ARBA00022723"/>
    </source>
</evidence>
<organism evidence="5">
    <name type="scientific">freshwater metagenome</name>
    <dbReference type="NCBI Taxonomy" id="449393"/>
    <lineage>
        <taxon>unclassified sequences</taxon>
        <taxon>metagenomes</taxon>
        <taxon>ecological metagenomes</taxon>
    </lineage>
</organism>
<feature type="domain" description="Molybdopterin oxidoreductase" evidence="4">
    <location>
        <begin position="15"/>
        <end position="89"/>
    </location>
</feature>
<dbReference type="Pfam" id="PF00384">
    <property type="entry name" value="Molybdopterin"/>
    <property type="match status" value="1"/>
</dbReference>